<keyword evidence="4" id="KW-1185">Reference proteome</keyword>
<gene>
    <name evidence="3" type="ORF">C7M84_010518</name>
</gene>
<dbReference type="PROSITE" id="PS51257">
    <property type="entry name" value="PROKAR_LIPOPROTEIN"/>
    <property type="match status" value="1"/>
</dbReference>
<dbReference type="OrthoDB" id="7357196at2759"/>
<dbReference type="InterPro" id="IPR001304">
    <property type="entry name" value="C-type_lectin-like"/>
</dbReference>
<dbReference type="PANTHER" id="PTHR22803">
    <property type="entry name" value="MANNOSE, PHOSPHOLIPASE, LECTIN RECEPTOR RELATED"/>
    <property type="match status" value="1"/>
</dbReference>
<dbReference type="SUPFAM" id="SSF56436">
    <property type="entry name" value="C-type lectin-like"/>
    <property type="match status" value="1"/>
</dbReference>
<dbReference type="InterPro" id="IPR016187">
    <property type="entry name" value="CTDL_fold"/>
</dbReference>
<name>A0A3R7SQW2_PENVA</name>
<evidence type="ECO:0000313" key="3">
    <source>
        <dbReference type="EMBL" id="ROT71186.1"/>
    </source>
</evidence>
<proteinExistence type="predicted"/>
<keyword evidence="1" id="KW-0732">Signal</keyword>
<evidence type="ECO:0000256" key="1">
    <source>
        <dbReference type="SAM" id="SignalP"/>
    </source>
</evidence>
<reference evidence="3 4" key="1">
    <citation type="submission" date="2018-04" db="EMBL/GenBank/DDBJ databases">
        <authorList>
            <person name="Zhang X."/>
            <person name="Yuan J."/>
            <person name="Li F."/>
            <person name="Xiang J."/>
        </authorList>
    </citation>
    <scope>NUCLEOTIDE SEQUENCE [LARGE SCALE GENOMIC DNA]</scope>
    <source>
        <tissue evidence="3">Muscle</tissue>
    </source>
</reference>
<evidence type="ECO:0000259" key="2">
    <source>
        <dbReference type="PROSITE" id="PS50041"/>
    </source>
</evidence>
<keyword evidence="3" id="KW-0430">Lectin</keyword>
<feature type="chain" id="PRO_5018611994" evidence="1">
    <location>
        <begin position="19"/>
        <end position="155"/>
    </location>
</feature>
<protein>
    <submittedName>
        <fullName evidence="3">C-type lectin 4</fullName>
    </submittedName>
</protein>
<dbReference type="GO" id="GO:0030246">
    <property type="term" value="F:carbohydrate binding"/>
    <property type="evidence" value="ECO:0007669"/>
    <property type="project" value="UniProtKB-KW"/>
</dbReference>
<dbReference type="PROSITE" id="PS50041">
    <property type="entry name" value="C_TYPE_LECTIN_2"/>
    <property type="match status" value="1"/>
</dbReference>
<evidence type="ECO:0000313" key="4">
    <source>
        <dbReference type="Proteomes" id="UP000283509"/>
    </source>
</evidence>
<comment type="caution">
    <text evidence="3">The sequence shown here is derived from an EMBL/GenBank/DDBJ whole genome shotgun (WGS) entry which is preliminary data.</text>
</comment>
<dbReference type="AlphaFoldDB" id="A0A3R7SQW2"/>
<dbReference type="Proteomes" id="UP000283509">
    <property type="component" value="Unassembled WGS sequence"/>
</dbReference>
<reference evidence="3 4" key="2">
    <citation type="submission" date="2019-01" db="EMBL/GenBank/DDBJ databases">
        <title>The decoding of complex shrimp genome reveals the adaptation for benthos swimmer, frequently molting mechanism and breeding impact on genome.</title>
        <authorList>
            <person name="Sun Y."/>
            <person name="Gao Y."/>
            <person name="Yu Y."/>
        </authorList>
    </citation>
    <scope>NUCLEOTIDE SEQUENCE [LARGE SCALE GENOMIC DNA]</scope>
    <source>
        <tissue evidence="3">Muscle</tissue>
    </source>
</reference>
<dbReference type="CDD" id="cd00037">
    <property type="entry name" value="CLECT"/>
    <property type="match status" value="1"/>
</dbReference>
<dbReference type="SMART" id="SM00034">
    <property type="entry name" value="CLECT"/>
    <property type="match status" value="1"/>
</dbReference>
<dbReference type="InterPro" id="IPR016186">
    <property type="entry name" value="C-type_lectin-like/link_sf"/>
</dbReference>
<feature type="domain" description="C-type lectin" evidence="2">
    <location>
        <begin position="26"/>
        <end position="154"/>
    </location>
</feature>
<feature type="signal peptide" evidence="1">
    <location>
        <begin position="1"/>
        <end position="18"/>
    </location>
</feature>
<dbReference type="Gene3D" id="3.10.100.10">
    <property type="entry name" value="Mannose-Binding Protein A, subunit A"/>
    <property type="match status" value="1"/>
</dbReference>
<dbReference type="EMBL" id="QCYY01002333">
    <property type="protein sequence ID" value="ROT71186.1"/>
    <property type="molecule type" value="Genomic_DNA"/>
</dbReference>
<dbReference type="SMR" id="A0A3R7SQW2"/>
<dbReference type="InterPro" id="IPR050111">
    <property type="entry name" value="C-type_lectin/snaclec_domain"/>
</dbReference>
<accession>A0A3R7SQW2</accession>
<sequence>MKWLTLLAVAILAVGCHGCESGWVDIGGACFGLFTESMPWADARTFCQGYGGDLAKVADADVLRTLYEYIMTYGLSGSYWLGGSDLTFEGDWLWVNDNSRVDRGTPFWAIHSGLFGWDHEPSGGADENCLILDESRKYYFNDANCNLIFHPVCMV</sequence>
<organism evidence="3 4">
    <name type="scientific">Penaeus vannamei</name>
    <name type="common">Whiteleg shrimp</name>
    <name type="synonym">Litopenaeus vannamei</name>
    <dbReference type="NCBI Taxonomy" id="6689"/>
    <lineage>
        <taxon>Eukaryota</taxon>
        <taxon>Metazoa</taxon>
        <taxon>Ecdysozoa</taxon>
        <taxon>Arthropoda</taxon>
        <taxon>Crustacea</taxon>
        <taxon>Multicrustacea</taxon>
        <taxon>Malacostraca</taxon>
        <taxon>Eumalacostraca</taxon>
        <taxon>Eucarida</taxon>
        <taxon>Decapoda</taxon>
        <taxon>Dendrobranchiata</taxon>
        <taxon>Penaeoidea</taxon>
        <taxon>Penaeidae</taxon>
        <taxon>Penaeus</taxon>
    </lineage>
</organism>
<dbReference type="Pfam" id="PF00059">
    <property type="entry name" value="Lectin_C"/>
    <property type="match status" value="1"/>
</dbReference>